<feature type="signal peptide" evidence="1">
    <location>
        <begin position="1"/>
        <end position="17"/>
    </location>
</feature>
<feature type="chain" id="PRO_5034229703" evidence="1">
    <location>
        <begin position="18"/>
        <end position="181"/>
    </location>
</feature>
<keyword evidence="1" id="KW-0732">Signal</keyword>
<evidence type="ECO:0000313" key="2">
    <source>
        <dbReference type="EMBL" id="KAG5299731.1"/>
    </source>
</evidence>
<protein>
    <submittedName>
        <fullName evidence="2">DUF3237 domain-containing protein</fullName>
    </submittedName>
</protein>
<dbReference type="Gene3D" id="2.40.160.20">
    <property type="match status" value="1"/>
</dbReference>
<dbReference type="OrthoDB" id="3426753at2759"/>
<evidence type="ECO:0000313" key="3">
    <source>
        <dbReference type="Proteomes" id="UP000670092"/>
    </source>
</evidence>
<sequence>MHLKFLTLMCSVAGALAANGVFNQPKGKSFVTIEYQVGYPINTTTPAGVVATVPVLSGDIKGRFNGHIVENITSSVEAYLDTCTGSFTSFESRYLFENDAGEHIVAKVVGTTSYSKQDLHGLGYATFSTDIKDLKWINTAMFVAEWQGRYGGRGAEIEIFELTTGGRVDGEPIYAAQPSKI</sequence>
<name>A0A8H8D2V8_AJECA</name>
<accession>A0A8H8D2V8</accession>
<dbReference type="Proteomes" id="UP000670092">
    <property type="component" value="Unassembled WGS sequence"/>
</dbReference>
<organism evidence="2 3">
    <name type="scientific">Ajellomyces capsulatus</name>
    <name type="common">Darling's disease fungus</name>
    <name type="synonym">Histoplasma capsulatum</name>
    <dbReference type="NCBI Taxonomy" id="5037"/>
    <lineage>
        <taxon>Eukaryota</taxon>
        <taxon>Fungi</taxon>
        <taxon>Dikarya</taxon>
        <taxon>Ascomycota</taxon>
        <taxon>Pezizomycotina</taxon>
        <taxon>Eurotiomycetes</taxon>
        <taxon>Eurotiomycetidae</taxon>
        <taxon>Onygenales</taxon>
        <taxon>Ajellomycetaceae</taxon>
        <taxon>Histoplasma</taxon>
    </lineage>
</organism>
<gene>
    <name evidence="2" type="ORF">I7I52_10141</name>
</gene>
<dbReference type="AlphaFoldDB" id="A0A8H8D2V8"/>
<dbReference type="VEuPathDB" id="FungiDB:I7I52_10141"/>
<comment type="caution">
    <text evidence="2">The sequence shown here is derived from an EMBL/GenBank/DDBJ whole genome shotgun (WGS) entry which is preliminary data.</text>
</comment>
<evidence type="ECO:0000256" key="1">
    <source>
        <dbReference type="SAM" id="SignalP"/>
    </source>
</evidence>
<reference evidence="2 3" key="1">
    <citation type="submission" date="2021-01" db="EMBL/GenBank/DDBJ databases">
        <title>Chromosome-level genome assembly of a human fungal pathogen reveals clustering of transcriptionally co-regulated genes.</title>
        <authorList>
            <person name="Voorhies M."/>
            <person name="Cohen S."/>
            <person name="Shea T.P."/>
            <person name="Petrus S."/>
            <person name="Munoz J.F."/>
            <person name="Poplawski S."/>
            <person name="Goldman W.E."/>
            <person name="Michael T."/>
            <person name="Cuomo C.A."/>
            <person name="Sil A."/>
            <person name="Beyhan S."/>
        </authorList>
    </citation>
    <scope>NUCLEOTIDE SEQUENCE [LARGE SCALE GENOMIC DNA]</scope>
    <source>
        <strain evidence="2 3">G184AR</strain>
    </source>
</reference>
<dbReference type="Pfam" id="PF11578">
    <property type="entry name" value="DUF3237"/>
    <property type="match status" value="1"/>
</dbReference>
<proteinExistence type="predicted"/>
<dbReference type="EMBL" id="JAEVHI010000002">
    <property type="protein sequence ID" value="KAG5299731.1"/>
    <property type="molecule type" value="Genomic_DNA"/>
</dbReference>